<feature type="domain" description="Malonyl-CoA:ACP transacylase (MAT)" evidence="6">
    <location>
        <begin position="7"/>
        <end position="314"/>
    </location>
</feature>
<evidence type="ECO:0000256" key="4">
    <source>
        <dbReference type="PIRNR" id="PIRNR000446"/>
    </source>
</evidence>
<comment type="catalytic activity">
    <reaction evidence="3 4">
        <text>holo-[ACP] + malonyl-CoA = malonyl-[ACP] + CoA</text>
        <dbReference type="Rhea" id="RHEA:41792"/>
        <dbReference type="Rhea" id="RHEA-COMP:9623"/>
        <dbReference type="Rhea" id="RHEA-COMP:9685"/>
        <dbReference type="ChEBI" id="CHEBI:57287"/>
        <dbReference type="ChEBI" id="CHEBI:57384"/>
        <dbReference type="ChEBI" id="CHEBI:64479"/>
        <dbReference type="ChEBI" id="CHEBI:78449"/>
        <dbReference type="EC" id="2.3.1.39"/>
    </reaction>
</comment>
<comment type="caution">
    <text evidence="7">The sequence shown here is derived from an EMBL/GenBank/DDBJ whole genome shotgun (WGS) entry which is preliminary data.</text>
</comment>
<keyword evidence="1 4" id="KW-0808">Transferase</keyword>
<dbReference type="PIRSF" id="PIRSF000446">
    <property type="entry name" value="Mct"/>
    <property type="match status" value="1"/>
</dbReference>
<dbReference type="NCBIfam" id="TIGR00128">
    <property type="entry name" value="fabD"/>
    <property type="match status" value="1"/>
</dbReference>
<evidence type="ECO:0000256" key="1">
    <source>
        <dbReference type="ARBA" id="ARBA00022679"/>
    </source>
</evidence>
<evidence type="ECO:0000256" key="3">
    <source>
        <dbReference type="ARBA" id="ARBA00048462"/>
    </source>
</evidence>
<dbReference type="PANTHER" id="PTHR42681:SF1">
    <property type="entry name" value="MALONYL-COA-ACYL CARRIER PROTEIN TRANSACYLASE, MITOCHONDRIAL"/>
    <property type="match status" value="1"/>
</dbReference>
<accession>A0AA44TG04</accession>
<evidence type="ECO:0000259" key="6">
    <source>
        <dbReference type="SMART" id="SM00827"/>
    </source>
</evidence>
<dbReference type="SMART" id="SM00827">
    <property type="entry name" value="PKS_AT"/>
    <property type="match status" value="1"/>
</dbReference>
<dbReference type="InterPro" id="IPR024925">
    <property type="entry name" value="Malonyl_CoA-ACP_transAc"/>
</dbReference>
<evidence type="ECO:0000313" key="8">
    <source>
        <dbReference type="Proteomes" id="UP000226357"/>
    </source>
</evidence>
<dbReference type="Proteomes" id="UP000226357">
    <property type="component" value="Unassembled WGS sequence"/>
</dbReference>
<name>A0AA44TG04_BACCE</name>
<reference evidence="7 8" key="1">
    <citation type="submission" date="2017-09" db="EMBL/GenBank/DDBJ databases">
        <title>Large-scale bioinformatics analysis of Bacillus genomes uncovers conserved roles of natural products in bacterial physiology.</title>
        <authorList>
            <consortium name="Agbiome Team Llc"/>
            <person name="Bleich R.M."/>
            <person name="Grubbs K.J."/>
            <person name="Santa Maria K.C."/>
            <person name="Allen S.E."/>
            <person name="Farag S."/>
            <person name="Shank E.A."/>
            <person name="Bowers A."/>
        </authorList>
    </citation>
    <scope>NUCLEOTIDE SEQUENCE [LARGE SCALE GENOMIC DNA]</scope>
    <source>
        <strain evidence="7 8">AFS067272</strain>
    </source>
</reference>
<dbReference type="FunFam" id="3.30.70.250:FF:000001">
    <property type="entry name" value="Malonyl CoA-acyl carrier protein transacylase"/>
    <property type="match status" value="1"/>
</dbReference>
<dbReference type="InterPro" id="IPR050858">
    <property type="entry name" value="Mal-CoA-ACP_Trans/PKS_FabD"/>
</dbReference>
<dbReference type="Gene3D" id="3.40.366.10">
    <property type="entry name" value="Malonyl-Coenzyme A Acyl Carrier Protein, domain 2"/>
    <property type="match status" value="1"/>
</dbReference>
<protein>
    <recommendedName>
        <fullName evidence="4">Malonyl CoA-acyl carrier protein transacylase</fullName>
        <ecNumber evidence="4">2.3.1.39</ecNumber>
    </recommendedName>
</protein>
<dbReference type="RefSeq" id="WP_000516965.1">
    <property type="nucleotide sequence ID" value="NZ_NTUG01000005.1"/>
</dbReference>
<dbReference type="SUPFAM" id="SSF52151">
    <property type="entry name" value="FabD/lysophospholipase-like"/>
    <property type="match status" value="1"/>
</dbReference>
<dbReference type="SUPFAM" id="SSF55048">
    <property type="entry name" value="Probable ACP-binding domain of malonyl-CoA ACP transacylase"/>
    <property type="match status" value="1"/>
</dbReference>
<gene>
    <name evidence="7" type="primary">fabD</name>
    <name evidence="7" type="ORF">COK38_04260</name>
</gene>
<feature type="active site" evidence="5">
    <location>
        <position position="201"/>
    </location>
</feature>
<sequence>MGKLAFLFPGQGSQAVGMGRQLAENYTEVASVFQKADEVLQESLSNLIFEGPQEKLTLTTNAQPALLTTSFAILTALKEYDITPDYVAGHSLGEYSALVAAGALTFEDAVYAVRKRGEYMEEAVPSGEGAMAAILGADPDILKQVTEEVTNEGYPVQVANMNSTKQIVISGTKQGVELASQKAKENGAKRAIPLRVSGPFHSSLMKPAAEKFQGVLSEIAIQDAKIPVIANVTADCITRSTDIQEKLIEQLYSPVLWYPSIERMVEQGVDTFIEIGPGKVLAGLMKSIAPSVKVYAIYDEETLKDTISNLRGESGC</sequence>
<comment type="similarity">
    <text evidence="4">Belongs to the fabD family.</text>
</comment>
<dbReference type="GO" id="GO:0005829">
    <property type="term" value="C:cytosol"/>
    <property type="evidence" value="ECO:0007669"/>
    <property type="project" value="TreeGrafter"/>
</dbReference>
<feature type="active site" evidence="5">
    <location>
        <position position="91"/>
    </location>
</feature>
<dbReference type="GO" id="GO:0004314">
    <property type="term" value="F:[acyl-carrier-protein] S-malonyltransferase activity"/>
    <property type="evidence" value="ECO:0007669"/>
    <property type="project" value="UniProtKB-EC"/>
</dbReference>
<organism evidence="7 8">
    <name type="scientific">Bacillus cereus</name>
    <dbReference type="NCBI Taxonomy" id="1396"/>
    <lineage>
        <taxon>Bacteria</taxon>
        <taxon>Bacillati</taxon>
        <taxon>Bacillota</taxon>
        <taxon>Bacilli</taxon>
        <taxon>Bacillales</taxon>
        <taxon>Bacillaceae</taxon>
        <taxon>Bacillus</taxon>
        <taxon>Bacillus cereus group</taxon>
    </lineage>
</organism>
<keyword evidence="2 4" id="KW-0012">Acyltransferase</keyword>
<dbReference type="EMBL" id="NVBO01000029">
    <property type="protein sequence ID" value="PFS05919.1"/>
    <property type="molecule type" value="Genomic_DNA"/>
</dbReference>
<proteinExistence type="inferred from homology"/>
<dbReference type="InterPro" id="IPR001227">
    <property type="entry name" value="Ac_transferase_dom_sf"/>
</dbReference>
<dbReference type="EC" id="2.3.1.39" evidence="4"/>
<evidence type="ECO:0000256" key="2">
    <source>
        <dbReference type="ARBA" id="ARBA00023315"/>
    </source>
</evidence>
<evidence type="ECO:0000256" key="5">
    <source>
        <dbReference type="PIRSR" id="PIRSR000446-1"/>
    </source>
</evidence>
<dbReference type="InterPro" id="IPR004410">
    <property type="entry name" value="Malonyl_CoA-ACP_transAc_FabD"/>
</dbReference>
<dbReference type="Pfam" id="PF00698">
    <property type="entry name" value="Acyl_transf_1"/>
    <property type="match status" value="1"/>
</dbReference>
<dbReference type="Gene3D" id="3.30.70.250">
    <property type="entry name" value="Malonyl-CoA ACP transacylase, ACP-binding"/>
    <property type="match status" value="1"/>
</dbReference>
<dbReference type="GO" id="GO:0006633">
    <property type="term" value="P:fatty acid biosynthetic process"/>
    <property type="evidence" value="ECO:0007669"/>
    <property type="project" value="TreeGrafter"/>
</dbReference>
<dbReference type="InterPro" id="IPR016035">
    <property type="entry name" value="Acyl_Trfase/lysoPLipase"/>
</dbReference>
<dbReference type="PANTHER" id="PTHR42681">
    <property type="entry name" value="MALONYL-COA-ACYL CARRIER PROTEIN TRANSACYLASE, MITOCHONDRIAL"/>
    <property type="match status" value="1"/>
</dbReference>
<dbReference type="InterPro" id="IPR014043">
    <property type="entry name" value="Acyl_transferase_dom"/>
</dbReference>
<evidence type="ECO:0000313" key="7">
    <source>
        <dbReference type="EMBL" id="PFS05919.1"/>
    </source>
</evidence>
<dbReference type="AlphaFoldDB" id="A0AA44TG04"/>
<dbReference type="InterPro" id="IPR016036">
    <property type="entry name" value="Malonyl_transacylase_ACP-bd"/>
</dbReference>